<dbReference type="InterPro" id="IPR010982">
    <property type="entry name" value="Lambda_DNA-bd_dom_sf"/>
</dbReference>
<feature type="coiled-coil region" evidence="1">
    <location>
        <begin position="163"/>
        <end position="197"/>
    </location>
</feature>
<keyword evidence="4" id="KW-1185">Reference proteome</keyword>
<dbReference type="RefSeq" id="WP_214361832.1">
    <property type="nucleotide sequence ID" value="NZ_JAEKFT010000013.1"/>
</dbReference>
<dbReference type="GO" id="GO:0003677">
    <property type="term" value="F:DNA binding"/>
    <property type="evidence" value="ECO:0007669"/>
    <property type="project" value="InterPro"/>
</dbReference>
<proteinExistence type="predicted"/>
<evidence type="ECO:0000256" key="2">
    <source>
        <dbReference type="SAM" id="MobiDB-lite"/>
    </source>
</evidence>
<reference evidence="4" key="1">
    <citation type="journal article" date="2022" name="ISME J.">
        <title>Genetic and phylogenetic analysis of dissimilatory iodate-reducing bacteria identifies potential niches across the world's oceans.</title>
        <authorList>
            <person name="Reyes-Umana V."/>
            <person name="Henning Z."/>
            <person name="Lee K."/>
            <person name="Barnum T.P."/>
            <person name="Coates J.D."/>
        </authorList>
    </citation>
    <scope>NUCLEOTIDE SEQUENCE [LARGE SCALE GENOMIC DNA]</scope>
    <source>
        <strain evidence="4">IR12</strain>
    </source>
</reference>
<gene>
    <name evidence="3" type="ORF">I8J34_12810</name>
</gene>
<dbReference type="EMBL" id="JAEKFT010000013">
    <property type="protein sequence ID" value="MBT0962053.1"/>
    <property type="molecule type" value="Genomic_DNA"/>
</dbReference>
<protein>
    <submittedName>
        <fullName evidence="3">Uncharacterized protein</fullName>
    </submittedName>
</protein>
<organism evidence="3 4">
    <name type="scientific">Denitromonas iodatirespirans</name>
    <dbReference type="NCBI Taxonomy" id="2795389"/>
    <lineage>
        <taxon>Bacteria</taxon>
        <taxon>Pseudomonadati</taxon>
        <taxon>Pseudomonadota</taxon>
        <taxon>Betaproteobacteria</taxon>
        <taxon>Rhodocyclales</taxon>
        <taxon>Zoogloeaceae</taxon>
        <taxon>Denitromonas</taxon>
    </lineage>
</organism>
<dbReference type="Proteomes" id="UP000694660">
    <property type="component" value="Unassembled WGS sequence"/>
</dbReference>
<dbReference type="AlphaFoldDB" id="A0A944DCP7"/>
<keyword evidence="1" id="KW-0175">Coiled coil</keyword>
<comment type="caution">
    <text evidence="3">The sequence shown here is derived from an EMBL/GenBank/DDBJ whole genome shotgun (WGS) entry which is preliminary data.</text>
</comment>
<evidence type="ECO:0000313" key="3">
    <source>
        <dbReference type="EMBL" id="MBT0962053.1"/>
    </source>
</evidence>
<dbReference type="Gene3D" id="1.10.260.40">
    <property type="entry name" value="lambda repressor-like DNA-binding domains"/>
    <property type="match status" value="1"/>
</dbReference>
<sequence length="245" mass="27603">MHTDTNRTRKTPPKREQSRPLSERSRWAYFMHGMNPDDTDAAAVARIGAAFGPEHPAWIVASRPGQEATSGRFRHMRKYVLQLTRQQAAVYLRVSPRTIAAWETDASAVPFSAYEALRLLSESPEFRLSHRRWDGWFVNPQSGGLVSPDRGRLAVTPEEINGLPQLYAQREFHRSEADRLKRELAEAIAENTRLRELFLSDGVTDQLRGMHDQLSGLLGRIGTAKVLEFPSANHAIHSQAKVAAQ</sequence>
<evidence type="ECO:0000313" key="4">
    <source>
        <dbReference type="Proteomes" id="UP000694660"/>
    </source>
</evidence>
<feature type="region of interest" description="Disordered" evidence="2">
    <location>
        <begin position="1"/>
        <end position="22"/>
    </location>
</feature>
<accession>A0A944DCP7</accession>
<evidence type="ECO:0000256" key="1">
    <source>
        <dbReference type="SAM" id="Coils"/>
    </source>
</evidence>
<name>A0A944DCP7_DENI1</name>